<comment type="caution">
    <text evidence="1">The sequence shown here is derived from an EMBL/GenBank/DDBJ whole genome shotgun (WGS) entry which is preliminary data.</text>
</comment>
<dbReference type="AlphaFoldDB" id="A0A8K0R0S0"/>
<accession>A0A8K0R0S0</accession>
<dbReference type="EMBL" id="JAGMVJ010000014">
    <property type="protein sequence ID" value="KAH7082245.1"/>
    <property type="molecule type" value="Genomic_DNA"/>
</dbReference>
<keyword evidence="2" id="KW-1185">Reference proteome</keyword>
<evidence type="ECO:0000313" key="1">
    <source>
        <dbReference type="EMBL" id="KAH7082245.1"/>
    </source>
</evidence>
<evidence type="ECO:0000313" key="2">
    <source>
        <dbReference type="Proteomes" id="UP000813461"/>
    </source>
</evidence>
<reference evidence="1" key="1">
    <citation type="journal article" date="2021" name="Nat. Commun.">
        <title>Genetic determinants of endophytism in the Arabidopsis root mycobiome.</title>
        <authorList>
            <person name="Mesny F."/>
            <person name="Miyauchi S."/>
            <person name="Thiergart T."/>
            <person name="Pickel B."/>
            <person name="Atanasova L."/>
            <person name="Karlsson M."/>
            <person name="Huettel B."/>
            <person name="Barry K.W."/>
            <person name="Haridas S."/>
            <person name="Chen C."/>
            <person name="Bauer D."/>
            <person name="Andreopoulos W."/>
            <person name="Pangilinan J."/>
            <person name="LaButti K."/>
            <person name="Riley R."/>
            <person name="Lipzen A."/>
            <person name="Clum A."/>
            <person name="Drula E."/>
            <person name="Henrissat B."/>
            <person name="Kohler A."/>
            <person name="Grigoriev I.V."/>
            <person name="Martin F.M."/>
            <person name="Hacquard S."/>
        </authorList>
    </citation>
    <scope>NUCLEOTIDE SEQUENCE</scope>
    <source>
        <strain evidence="1">MPI-SDFR-AT-0120</strain>
    </source>
</reference>
<gene>
    <name evidence="1" type="ORF">FB567DRAFT_101770</name>
</gene>
<sequence>MHAPSNVDVALGQGSVKKGNIHASCRIRRLGGIRWPSLYLGEVFFSQTIPTSKFELSAPFSLTYPGGLPSHPPVGTMLFSIPNESSFSLAASSNNEAYSAHEDPNTRVELGMLDQILQFNTGVYESPTAEFVFQNQGHEATLQQQPLLDELEFDTSLYDTSHMRPVPACLSTSAHRLRESMASDSSLNRERAEFEGWDEQCIHKDVTMSAKPLNVPDDINGSNNVNTTSETMTSTNVSDDDPVVGFLLQSGRFKCVDIRCARRSFGRRAELKRHYDGAHAPVRHIYWCPVPSCERSSSIGGKCFYRKDKLNDHIRAMHIGMASLVLTARDVSGA</sequence>
<name>A0A8K0R0S0_9PLEO</name>
<dbReference type="OrthoDB" id="2687452at2759"/>
<protein>
    <recommendedName>
        <fullName evidence="3">C2H2-type domain-containing protein</fullName>
    </recommendedName>
</protein>
<evidence type="ECO:0008006" key="3">
    <source>
        <dbReference type="Google" id="ProtNLM"/>
    </source>
</evidence>
<proteinExistence type="predicted"/>
<organism evidence="1 2">
    <name type="scientific">Paraphoma chrysanthemicola</name>
    <dbReference type="NCBI Taxonomy" id="798071"/>
    <lineage>
        <taxon>Eukaryota</taxon>
        <taxon>Fungi</taxon>
        <taxon>Dikarya</taxon>
        <taxon>Ascomycota</taxon>
        <taxon>Pezizomycotina</taxon>
        <taxon>Dothideomycetes</taxon>
        <taxon>Pleosporomycetidae</taxon>
        <taxon>Pleosporales</taxon>
        <taxon>Pleosporineae</taxon>
        <taxon>Phaeosphaeriaceae</taxon>
        <taxon>Paraphoma</taxon>
    </lineage>
</organism>
<dbReference type="Proteomes" id="UP000813461">
    <property type="component" value="Unassembled WGS sequence"/>
</dbReference>